<name>A0AC34RM86_9BILA</name>
<dbReference type="WBParaSite" id="JU765_v2.g8208.t1">
    <property type="protein sequence ID" value="JU765_v2.g8208.t1"/>
    <property type="gene ID" value="JU765_v2.g8208"/>
</dbReference>
<evidence type="ECO:0000313" key="2">
    <source>
        <dbReference type="WBParaSite" id="JU765_v2.g8208.t1"/>
    </source>
</evidence>
<accession>A0AC34RM86</accession>
<evidence type="ECO:0000313" key="1">
    <source>
        <dbReference type="Proteomes" id="UP000887576"/>
    </source>
</evidence>
<dbReference type="Proteomes" id="UP000887576">
    <property type="component" value="Unplaced"/>
</dbReference>
<sequence>MSNLTVSSSDLFEPSSQLIQTSDSSQMDSEATLSSASFTFYEKQPISSFKILEKQESEIEYENFLVSGGEVVVSDGCIDICDSKSDDSVEQKKYLDPTDVDATKRILGKLLNEIEDNSRHHQIKINELSNLPFEEEIEDALFGVQIALDEASIDIAEKFNQKLE</sequence>
<organism evidence="1 2">
    <name type="scientific">Panagrolaimus sp. JU765</name>
    <dbReference type="NCBI Taxonomy" id="591449"/>
    <lineage>
        <taxon>Eukaryota</taxon>
        <taxon>Metazoa</taxon>
        <taxon>Ecdysozoa</taxon>
        <taxon>Nematoda</taxon>
        <taxon>Chromadorea</taxon>
        <taxon>Rhabditida</taxon>
        <taxon>Tylenchina</taxon>
        <taxon>Panagrolaimomorpha</taxon>
        <taxon>Panagrolaimoidea</taxon>
        <taxon>Panagrolaimidae</taxon>
        <taxon>Panagrolaimus</taxon>
    </lineage>
</organism>
<reference evidence="2" key="1">
    <citation type="submission" date="2022-11" db="UniProtKB">
        <authorList>
            <consortium name="WormBaseParasite"/>
        </authorList>
    </citation>
    <scope>IDENTIFICATION</scope>
</reference>
<protein>
    <submittedName>
        <fullName evidence="2">Uncharacterized protein</fullName>
    </submittedName>
</protein>
<proteinExistence type="predicted"/>